<name>A0A6N9Q2K4_9BACL</name>
<organism evidence="2 3">
    <name type="scientific">Chengkuizengella marina</name>
    <dbReference type="NCBI Taxonomy" id="2507566"/>
    <lineage>
        <taxon>Bacteria</taxon>
        <taxon>Bacillati</taxon>
        <taxon>Bacillota</taxon>
        <taxon>Bacilli</taxon>
        <taxon>Bacillales</taxon>
        <taxon>Paenibacillaceae</taxon>
        <taxon>Chengkuizengella</taxon>
    </lineage>
</organism>
<evidence type="ECO:0000313" key="3">
    <source>
        <dbReference type="Proteomes" id="UP000448943"/>
    </source>
</evidence>
<dbReference type="Proteomes" id="UP000448943">
    <property type="component" value="Unassembled WGS sequence"/>
</dbReference>
<accession>A0A6N9Q2K4</accession>
<gene>
    <name evidence="2" type="ORF">ERL59_08225</name>
</gene>
<dbReference type="EMBL" id="SIJB01000019">
    <property type="protein sequence ID" value="NBI28944.1"/>
    <property type="molecule type" value="Genomic_DNA"/>
</dbReference>
<dbReference type="RefSeq" id="WP_160645745.1">
    <property type="nucleotide sequence ID" value="NZ_SIJB01000019.1"/>
</dbReference>
<feature type="transmembrane region" description="Helical" evidence="1">
    <location>
        <begin position="102"/>
        <end position="122"/>
    </location>
</feature>
<feature type="transmembrane region" description="Helical" evidence="1">
    <location>
        <begin position="7"/>
        <end position="27"/>
    </location>
</feature>
<reference evidence="2 3" key="1">
    <citation type="submission" date="2019-01" db="EMBL/GenBank/DDBJ databases">
        <title>Chengkuizengella sp. nov., isolated from deep-sea sediment of East Pacific Ocean.</title>
        <authorList>
            <person name="Yang J."/>
            <person name="Lai Q."/>
            <person name="Shao Z."/>
        </authorList>
    </citation>
    <scope>NUCLEOTIDE SEQUENCE [LARGE SCALE GENOMIC DNA]</scope>
    <source>
        <strain evidence="2 3">YPA3-1-1</strain>
    </source>
</reference>
<keyword evidence="1" id="KW-1133">Transmembrane helix</keyword>
<evidence type="ECO:0000313" key="2">
    <source>
        <dbReference type="EMBL" id="NBI28944.1"/>
    </source>
</evidence>
<dbReference type="AlphaFoldDB" id="A0A6N9Q2K4"/>
<sequence length="132" mass="14971">MLYQSSYFISAQKITIPLIVLSIFDIFVFNIGFFGYVLLVGYTVLNLLFVFHLCKGIEVCAKYNGRYKLADKAILRWKSYFIITVVGAVLMTGSLLLLPLAILLVIPLFIANIVVIILLLTLMKNAENELRY</sequence>
<comment type="caution">
    <text evidence="2">The sequence shown here is derived from an EMBL/GenBank/DDBJ whole genome shotgun (WGS) entry which is preliminary data.</text>
</comment>
<keyword evidence="3" id="KW-1185">Reference proteome</keyword>
<feature type="transmembrane region" description="Helical" evidence="1">
    <location>
        <begin position="33"/>
        <end position="54"/>
    </location>
</feature>
<dbReference type="OrthoDB" id="2596219at2"/>
<feature type="transmembrane region" description="Helical" evidence="1">
    <location>
        <begin position="75"/>
        <end position="96"/>
    </location>
</feature>
<keyword evidence="1" id="KW-0472">Membrane</keyword>
<keyword evidence="1" id="KW-0812">Transmembrane</keyword>
<proteinExistence type="predicted"/>
<evidence type="ECO:0000256" key="1">
    <source>
        <dbReference type="SAM" id="Phobius"/>
    </source>
</evidence>
<protein>
    <submittedName>
        <fullName evidence="2">Uncharacterized protein</fullName>
    </submittedName>
</protein>